<reference evidence="2" key="1">
    <citation type="submission" date="2020-06" db="EMBL/GenBank/DDBJ databases">
        <title>Insight into the genomes of haloalkaliphilic bacilli from Kenyan soda lakes.</title>
        <authorList>
            <person name="Mwirichia R."/>
            <person name="Villamizar G.C."/>
            <person name="Poehlein A."/>
            <person name="Mugweru J."/>
            <person name="Kipnyargis A."/>
            <person name="Kiplimo D."/>
            <person name="Orwa P."/>
            <person name="Daniel R."/>
        </authorList>
    </citation>
    <scope>NUCLEOTIDE SEQUENCE</scope>
    <source>
        <strain evidence="2">B1096_S55</strain>
    </source>
</reference>
<dbReference type="EMBL" id="JABXYM010000001">
    <property type="protein sequence ID" value="MCR6097036.1"/>
    <property type="molecule type" value="Genomic_DNA"/>
</dbReference>
<organism evidence="2 3">
    <name type="scientific">Salipaludibacillus agaradhaerens</name>
    <name type="common">Bacillus agaradhaerens</name>
    <dbReference type="NCBI Taxonomy" id="76935"/>
    <lineage>
        <taxon>Bacteria</taxon>
        <taxon>Bacillati</taxon>
        <taxon>Bacillota</taxon>
        <taxon>Bacilli</taxon>
        <taxon>Bacillales</taxon>
        <taxon>Bacillaceae</taxon>
    </lineage>
</organism>
<accession>A0A9Q4FZ54</accession>
<protein>
    <submittedName>
        <fullName evidence="2">Helix-turn-helix domain-containing protein</fullName>
    </submittedName>
</protein>
<gene>
    <name evidence="2" type="ORF">HXA33_10745</name>
</gene>
<dbReference type="InterPro" id="IPR009057">
    <property type="entry name" value="Homeodomain-like_sf"/>
</dbReference>
<proteinExistence type="predicted"/>
<dbReference type="PANTHER" id="PTHR33744">
    <property type="entry name" value="CARBOHYDRATE DIACID REGULATOR"/>
    <property type="match status" value="1"/>
</dbReference>
<dbReference type="SUPFAM" id="SSF46689">
    <property type="entry name" value="Homeodomain-like"/>
    <property type="match status" value="1"/>
</dbReference>
<sequence length="301" mass="35180">MYDRLHHFYQHALALDNTPAPDKLTLHFPNDRPRKLVLDKSKLSQAEIALLNTLFHTNVAVHHQVTQENEWLYEWLINGHSPPKHKLERLTPPPLRCIHFSIKGELNEIDAFIEAIKNVFPSVTNLLWKSRTEGVLLQHLPEDTVEEELSVESIIDTLATDFLIQTSFFIGSPIDSSHLLYERFKWETTLYDAVKMTFRKKSFFYEQEIVTYYLLHHIPESTLKLVSTMLDSVMNDRELIHSIKTYLECNMNTSLAAKKMYVHRNTLQYRVDKFIEKTAIDIKQFANAAAVYLLILRLEAK</sequence>
<feature type="domain" description="PucR C-terminal helix-turn-helix" evidence="1">
    <location>
        <begin position="239"/>
        <end position="293"/>
    </location>
</feature>
<evidence type="ECO:0000313" key="2">
    <source>
        <dbReference type="EMBL" id="MCR6097036.1"/>
    </source>
</evidence>
<dbReference type="InterPro" id="IPR051448">
    <property type="entry name" value="CdaR-like_regulators"/>
</dbReference>
<comment type="caution">
    <text evidence="2">The sequence shown here is derived from an EMBL/GenBank/DDBJ whole genome shotgun (WGS) entry which is preliminary data.</text>
</comment>
<keyword evidence="3" id="KW-1185">Reference proteome</keyword>
<dbReference type="Gene3D" id="1.10.10.2840">
    <property type="entry name" value="PucR C-terminal helix-turn-helix domain"/>
    <property type="match status" value="1"/>
</dbReference>
<dbReference type="RefSeq" id="WP_257821490.1">
    <property type="nucleotide sequence ID" value="NZ_JABXYM010000001.1"/>
</dbReference>
<name>A0A9Q4FZ54_SALAG</name>
<dbReference type="AlphaFoldDB" id="A0A9Q4FZ54"/>
<dbReference type="InterPro" id="IPR025736">
    <property type="entry name" value="PucR_C-HTH_dom"/>
</dbReference>
<evidence type="ECO:0000313" key="3">
    <source>
        <dbReference type="Proteomes" id="UP001057753"/>
    </source>
</evidence>
<dbReference type="Proteomes" id="UP001057753">
    <property type="component" value="Unassembled WGS sequence"/>
</dbReference>
<evidence type="ECO:0000259" key="1">
    <source>
        <dbReference type="Pfam" id="PF13556"/>
    </source>
</evidence>
<dbReference type="PANTHER" id="PTHR33744:SF15">
    <property type="entry name" value="CARBOHYDRATE DIACID REGULATOR"/>
    <property type="match status" value="1"/>
</dbReference>
<dbReference type="Pfam" id="PF13556">
    <property type="entry name" value="HTH_30"/>
    <property type="match status" value="1"/>
</dbReference>
<dbReference type="InterPro" id="IPR042070">
    <property type="entry name" value="PucR_C-HTH_sf"/>
</dbReference>